<dbReference type="AlphaFoldDB" id="A0A921ENR7"/>
<feature type="transmembrane region" description="Helical" evidence="1">
    <location>
        <begin position="142"/>
        <end position="162"/>
    </location>
</feature>
<reference evidence="2" key="2">
    <citation type="submission" date="2021-09" db="EMBL/GenBank/DDBJ databases">
        <authorList>
            <person name="Gilroy R."/>
        </authorList>
    </citation>
    <scope>NUCLEOTIDE SEQUENCE</scope>
    <source>
        <strain evidence="2">ChiGjej3B3-7470</strain>
    </source>
</reference>
<name>A0A921ENR7_9ACTN</name>
<organism evidence="2 3">
    <name type="scientific">Tessaracoccus flavescens</name>
    <dbReference type="NCBI Taxonomy" id="399497"/>
    <lineage>
        <taxon>Bacteria</taxon>
        <taxon>Bacillati</taxon>
        <taxon>Actinomycetota</taxon>
        <taxon>Actinomycetes</taxon>
        <taxon>Propionibacteriales</taxon>
        <taxon>Propionibacteriaceae</taxon>
        <taxon>Tessaracoccus</taxon>
    </lineage>
</organism>
<sequence>MDELTLPAEIERAPKSVKRLAHALATRGWPLKPQPLPKKAPREQRVLWAETPIGHIRVWYSHMMWGADLLPIGARDWVDEGVWEACHSGTPLPWPKPPIDEQVAWLEKMVASRPIPSVDAVCLAGFAAERNSQSIPLRGRRLAALLAIVGVSIVAIIVLSMLMDKPTFLASMVPLLMSVAVGVAMPYSHRFHQVRRERRAARRLESSNGVRELGS</sequence>
<accession>A0A921ENR7</accession>
<dbReference type="Proteomes" id="UP000712713">
    <property type="component" value="Unassembled WGS sequence"/>
</dbReference>
<evidence type="ECO:0000313" key="2">
    <source>
        <dbReference type="EMBL" id="HJE50940.1"/>
    </source>
</evidence>
<keyword evidence="1" id="KW-1133">Transmembrane helix</keyword>
<proteinExistence type="predicted"/>
<gene>
    <name evidence="2" type="ORF">K8V15_03005</name>
</gene>
<keyword evidence="1" id="KW-0472">Membrane</keyword>
<evidence type="ECO:0000256" key="1">
    <source>
        <dbReference type="SAM" id="Phobius"/>
    </source>
</evidence>
<dbReference type="EMBL" id="DYZF01000070">
    <property type="protein sequence ID" value="HJE50940.1"/>
    <property type="molecule type" value="Genomic_DNA"/>
</dbReference>
<keyword evidence="1" id="KW-0812">Transmembrane</keyword>
<evidence type="ECO:0000313" key="3">
    <source>
        <dbReference type="Proteomes" id="UP000712713"/>
    </source>
</evidence>
<protein>
    <submittedName>
        <fullName evidence="2">Uncharacterized protein</fullName>
    </submittedName>
</protein>
<comment type="caution">
    <text evidence="2">The sequence shown here is derived from an EMBL/GenBank/DDBJ whole genome shotgun (WGS) entry which is preliminary data.</text>
</comment>
<reference evidence="2" key="1">
    <citation type="journal article" date="2021" name="PeerJ">
        <title>Extensive microbial diversity within the chicken gut microbiome revealed by metagenomics and culture.</title>
        <authorList>
            <person name="Gilroy R."/>
            <person name="Ravi A."/>
            <person name="Getino M."/>
            <person name="Pursley I."/>
            <person name="Horton D.L."/>
            <person name="Alikhan N.F."/>
            <person name="Baker D."/>
            <person name="Gharbi K."/>
            <person name="Hall N."/>
            <person name="Watson M."/>
            <person name="Adriaenssens E.M."/>
            <person name="Foster-Nyarko E."/>
            <person name="Jarju S."/>
            <person name="Secka A."/>
            <person name="Antonio M."/>
            <person name="Oren A."/>
            <person name="Chaudhuri R.R."/>
            <person name="La Ragione R."/>
            <person name="Hildebrand F."/>
            <person name="Pallen M.J."/>
        </authorList>
    </citation>
    <scope>NUCLEOTIDE SEQUENCE</scope>
    <source>
        <strain evidence="2">ChiGjej3B3-7470</strain>
    </source>
</reference>
<feature type="transmembrane region" description="Helical" evidence="1">
    <location>
        <begin position="168"/>
        <end position="188"/>
    </location>
</feature>